<dbReference type="GO" id="GO:0031146">
    <property type="term" value="P:SCF-dependent proteasomal ubiquitin-dependent protein catabolic process"/>
    <property type="evidence" value="ECO:0007669"/>
    <property type="project" value="TreeGrafter"/>
</dbReference>
<name>A0AAX6DX99_IRIPA</name>
<proteinExistence type="predicted"/>
<evidence type="ECO:0000256" key="1">
    <source>
        <dbReference type="SAM" id="Coils"/>
    </source>
</evidence>
<evidence type="ECO:0000313" key="4">
    <source>
        <dbReference type="Proteomes" id="UP001140949"/>
    </source>
</evidence>
<reference evidence="3" key="2">
    <citation type="submission" date="2023-04" db="EMBL/GenBank/DDBJ databases">
        <authorList>
            <person name="Bruccoleri R.E."/>
            <person name="Oakeley E.J."/>
            <person name="Faust A.-M."/>
            <person name="Dessus-Babus S."/>
            <person name="Altorfer M."/>
            <person name="Burckhardt D."/>
            <person name="Oertli M."/>
            <person name="Naumann U."/>
            <person name="Petersen F."/>
            <person name="Wong J."/>
        </authorList>
    </citation>
    <scope>NUCLEOTIDE SEQUENCE</scope>
    <source>
        <strain evidence="3">GSM-AAB239-AS_SAM_17_03QT</strain>
        <tissue evidence="3">Leaf</tissue>
    </source>
</reference>
<dbReference type="GO" id="GO:0005634">
    <property type="term" value="C:nucleus"/>
    <property type="evidence" value="ECO:0007669"/>
    <property type="project" value="TreeGrafter"/>
</dbReference>
<evidence type="ECO:0000256" key="2">
    <source>
        <dbReference type="SAM" id="MobiDB-lite"/>
    </source>
</evidence>
<dbReference type="EMBL" id="JANAVB010041220">
    <property type="protein sequence ID" value="KAJ6796412.1"/>
    <property type="molecule type" value="Genomic_DNA"/>
</dbReference>
<dbReference type="PANTHER" id="PTHR13318">
    <property type="entry name" value="PARTNER OF PAIRED, ISOFORM B-RELATED"/>
    <property type="match status" value="1"/>
</dbReference>
<sequence>MSKTAPMDQEQEEEDGEEEEIATTTNSNSNGSSSSLLELPDGVLTLIFSLVSDVRSRNSLSLSCLRFRLLERSTRLSLSLRGNIRDLFLLPNSFLSVRHLDLSLLSPWGHPFLHHTTDPSQEEELVALRLRLAFPDLLSLVVYARNPSTLSALAPRWGPHLRHASLVRWHQRPPVPPGADLLPLLSSCPSLASLDLSRFYCWSEDVPAALHAYPSSAASLTALNLLNPASVDGFRSSELTSVADACPNLTHFLAPCVFDPRCFGFVDDDTLLHVASSCPGLVQLHLADPATLSARTNYENAAAEAEEEEEEVQQDSRISCPGLEKLFASLPKLEDFALDLCHNVREAGPALEVLGNKCPRMKKLQVGRFRGICRAAGLHLDGVAVCGGLQSLCIKNSPDLTDAGLVCIARGCRRLSRLEIHGCGGVTVTGIRKMAGMLRSTLVDVTISRCRQMDAAASIGSLEPIRDRIERLHIDCIWTGQGLGPKSSPDVVSAVDEFDTDENGNGNGCCSNSPNKKCRYSDEWNNHGMSNGGDMGGFWNRKWDRLRYLSLWFSAGVQLSPLRGAGLEDCPELEEICIKIEGDCRGRPAEPVFGLSCLALYPKLSKMKLDCGEATGYALTAPSGQMDLSLWERFYLHGIGSLNLYELDYWPPQDRDVNQRSLSLPAAGLIGGCLTLRKLFIHGTMHEHFMRFFLGMPRLRDVQLREDYYPAPENDMSTEMRVDSCSRFEDALNSRPIPD</sequence>
<feature type="compositionally biased region" description="Acidic residues" evidence="2">
    <location>
        <begin position="9"/>
        <end position="21"/>
    </location>
</feature>
<dbReference type="InterPro" id="IPR032675">
    <property type="entry name" value="LRR_dom_sf"/>
</dbReference>
<dbReference type="Proteomes" id="UP001140949">
    <property type="component" value="Unassembled WGS sequence"/>
</dbReference>
<dbReference type="CDD" id="cd22159">
    <property type="entry name" value="F-box_AtTIR1-like"/>
    <property type="match status" value="1"/>
</dbReference>
<dbReference type="GO" id="GO:0019005">
    <property type="term" value="C:SCF ubiquitin ligase complex"/>
    <property type="evidence" value="ECO:0007669"/>
    <property type="project" value="TreeGrafter"/>
</dbReference>
<organism evidence="3 4">
    <name type="scientific">Iris pallida</name>
    <name type="common">Sweet iris</name>
    <dbReference type="NCBI Taxonomy" id="29817"/>
    <lineage>
        <taxon>Eukaryota</taxon>
        <taxon>Viridiplantae</taxon>
        <taxon>Streptophyta</taxon>
        <taxon>Embryophyta</taxon>
        <taxon>Tracheophyta</taxon>
        <taxon>Spermatophyta</taxon>
        <taxon>Magnoliopsida</taxon>
        <taxon>Liliopsida</taxon>
        <taxon>Asparagales</taxon>
        <taxon>Iridaceae</taxon>
        <taxon>Iridoideae</taxon>
        <taxon>Irideae</taxon>
        <taxon>Iris</taxon>
    </lineage>
</organism>
<keyword evidence="4" id="KW-1185">Reference proteome</keyword>
<keyword evidence="1" id="KW-0175">Coiled coil</keyword>
<dbReference type="SMART" id="SM00367">
    <property type="entry name" value="LRR_CC"/>
    <property type="match status" value="2"/>
</dbReference>
<gene>
    <name evidence="3" type="ORF">M6B38_218325</name>
</gene>
<dbReference type="InterPro" id="IPR006553">
    <property type="entry name" value="Leu-rich_rpt_Cys-con_subtyp"/>
</dbReference>
<dbReference type="SUPFAM" id="SSF52047">
    <property type="entry name" value="RNI-like"/>
    <property type="match status" value="1"/>
</dbReference>
<feature type="compositionally biased region" description="Low complexity" evidence="2">
    <location>
        <begin position="23"/>
        <end position="35"/>
    </location>
</feature>
<dbReference type="Gene3D" id="3.80.10.10">
    <property type="entry name" value="Ribonuclease Inhibitor"/>
    <property type="match status" value="1"/>
</dbReference>
<dbReference type="PANTHER" id="PTHR13318:SF148">
    <property type="entry name" value="F-BOX PROTEIN MAX2"/>
    <property type="match status" value="1"/>
</dbReference>
<reference evidence="3" key="1">
    <citation type="journal article" date="2023" name="GigaByte">
        <title>Genome assembly of the bearded iris, Iris pallida Lam.</title>
        <authorList>
            <person name="Bruccoleri R.E."/>
            <person name="Oakeley E.J."/>
            <person name="Faust A.M.E."/>
            <person name="Altorfer M."/>
            <person name="Dessus-Babus S."/>
            <person name="Burckhardt D."/>
            <person name="Oertli M."/>
            <person name="Naumann U."/>
            <person name="Petersen F."/>
            <person name="Wong J."/>
        </authorList>
    </citation>
    <scope>NUCLEOTIDE SEQUENCE</scope>
    <source>
        <strain evidence="3">GSM-AAB239-AS_SAM_17_03QT</strain>
    </source>
</reference>
<accession>A0AAX6DX99</accession>
<dbReference type="AlphaFoldDB" id="A0AAX6DX99"/>
<feature type="region of interest" description="Disordered" evidence="2">
    <location>
        <begin position="1"/>
        <end position="35"/>
    </location>
</feature>
<protein>
    <submittedName>
        <fullName evidence="3">F-box/LRR-repeat MAX2-like protein</fullName>
    </submittedName>
</protein>
<comment type="caution">
    <text evidence="3">The sequence shown here is derived from an EMBL/GenBank/DDBJ whole genome shotgun (WGS) entry which is preliminary data.</text>
</comment>
<feature type="coiled-coil region" evidence="1">
    <location>
        <begin position="291"/>
        <end position="318"/>
    </location>
</feature>
<evidence type="ECO:0000313" key="3">
    <source>
        <dbReference type="EMBL" id="KAJ6796412.1"/>
    </source>
</evidence>